<feature type="chain" id="PRO_5047389616" evidence="1">
    <location>
        <begin position="20"/>
        <end position="904"/>
    </location>
</feature>
<dbReference type="Gene3D" id="2.60.40.10">
    <property type="entry name" value="Immunoglobulins"/>
    <property type="match status" value="1"/>
</dbReference>
<comment type="caution">
    <text evidence="3">The sequence shown here is derived from an EMBL/GenBank/DDBJ whole genome shotgun (WGS) entry which is preliminary data.</text>
</comment>
<dbReference type="Pfam" id="PF13585">
    <property type="entry name" value="CHU_C"/>
    <property type="match status" value="1"/>
</dbReference>
<evidence type="ECO:0000256" key="1">
    <source>
        <dbReference type="SAM" id="SignalP"/>
    </source>
</evidence>
<name>A0ABY2WQJ9_9FLAO</name>
<proteinExistence type="predicted"/>
<dbReference type="EMBL" id="VCNI01000001">
    <property type="protein sequence ID" value="TMU57203.1"/>
    <property type="molecule type" value="Genomic_DNA"/>
</dbReference>
<evidence type="ECO:0000313" key="3">
    <source>
        <dbReference type="EMBL" id="TMU57203.1"/>
    </source>
</evidence>
<gene>
    <name evidence="3" type="ORF">FGG15_06565</name>
</gene>
<keyword evidence="4" id="KW-1185">Reference proteome</keyword>
<keyword evidence="1" id="KW-0732">Signal</keyword>
<dbReference type="PROSITE" id="PS50835">
    <property type="entry name" value="IG_LIKE"/>
    <property type="match status" value="1"/>
</dbReference>
<dbReference type="SUPFAM" id="SSF82171">
    <property type="entry name" value="DPP6 N-terminal domain-like"/>
    <property type="match status" value="1"/>
</dbReference>
<feature type="signal peptide" evidence="1">
    <location>
        <begin position="1"/>
        <end position="19"/>
    </location>
</feature>
<feature type="domain" description="Ig-like" evidence="2">
    <location>
        <begin position="381"/>
        <end position="455"/>
    </location>
</feature>
<dbReference type="InterPro" id="IPR013783">
    <property type="entry name" value="Ig-like_fold"/>
</dbReference>
<dbReference type="InterPro" id="IPR036179">
    <property type="entry name" value="Ig-like_dom_sf"/>
</dbReference>
<evidence type="ECO:0000313" key="4">
    <source>
        <dbReference type="Proteomes" id="UP000751614"/>
    </source>
</evidence>
<organism evidence="3 4">
    <name type="scientific">Flagellimonas algicola</name>
    <dbReference type="NCBI Taxonomy" id="2583815"/>
    <lineage>
        <taxon>Bacteria</taxon>
        <taxon>Pseudomonadati</taxon>
        <taxon>Bacteroidota</taxon>
        <taxon>Flavobacteriia</taxon>
        <taxon>Flavobacteriales</taxon>
        <taxon>Flavobacteriaceae</taxon>
        <taxon>Flagellimonas</taxon>
    </lineage>
</organism>
<dbReference type="InterPro" id="IPR026341">
    <property type="entry name" value="T9SS_type_B"/>
</dbReference>
<dbReference type="NCBIfam" id="TIGR04131">
    <property type="entry name" value="Bac_Flav_CTERM"/>
    <property type="match status" value="1"/>
</dbReference>
<dbReference type="Proteomes" id="UP000751614">
    <property type="component" value="Unassembled WGS sequence"/>
</dbReference>
<reference evidence="3 4" key="1">
    <citation type="submission" date="2019-05" db="EMBL/GenBank/DDBJ databases">
        <title>Flagellimonas sp. AsT0115, sp. nov., isolated from a marine red algae, Asparagopsis taxiformis.</title>
        <authorList>
            <person name="Kim J."/>
            <person name="Jeong S.E."/>
            <person name="Jeon C.O."/>
        </authorList>
    </citation>
    <scope>NUCLEOTIDE SEQUENCE [LARGE SCALE GENOMIC DNA]</scope>
    <source>
        <strain evidence="3 4">AsT0115</strain>
    </source>
</reference>
<evidence type="ECO:0000259" key="2">
    <source>
        <dbReference type="PROSITE" id="PS50835"/>
    </source>
</evidence>
<dbReference type="SUPFAM" id="SSF48726">
    <property type="entry name" value="Immunoglobulin"/>
    <property type="match status" value="1"/>
</dbReference>
<protein>
    <submittedName>
        <fullName evidence="3">T9SS type B sorting domain-containing protein</fullName>
    </submittedName>
</protein>
<sequence length="904" mass="99191">MLYKYVCFFLMFFSVHGLFGQGETSNWYFGNGAGITFNNDGTVTPLSGGRINTFEGCTSISDGIGNLLLYTDGITVYDRTHNIMQGGSGLYGDPSSTQSAIVVQKPQDPNILYIFTVDTSTFEEDPDRGLSYSVVDMTLNGGNGVVIQKNVNLLPDCSEKITAVIKDCSDESIWVVTLGSEDGSQGPFNTYHAFEVSMAGVNTTAVKSTFPSLEIQDPRGYLKFSADGKKLASANMAFGLYLYDFNTTTGIVDNQERVIVTAPNKIPYGLEFSPNQRFLYVHTSNNLPALEEEGHSSSLLQYDLTATNVAASEMEIDRRSIYRGALQLGQNGKIYRTIAENYIRGTSFLGVIENPNEQGNAANYKHNAINLGSGRATQGLPPFIQSYFDRVALIKNNDGSESTSGTICEGEDFSFEADVVPNATYNWEKDGTAISNAGNILTVTNADPSDAGRYSLSIVPNDPSQCPVIGEAFISVNPLPIAPPLTLAQCDIVLDGNDDGFTAFNLEEAIFDTAYSYSFYESLSDLGTGNEISSPVGYTNTSAFNQSIYYQIVDGNGCSNSGELQLEVRSILLNPDDAKTFYECDIDTEDDALEGIFNLTQIRALEYPNSDVSFYASVEDATLELNPISGNYLSESTTIYARLESNNECEDIDAINFVVNPTPSIKFPEEISWCTDGPPLVVMAPDGYDSYQWYRRNGTSLQFVGDLQDISIAAVGGYTLEVGYRYVRDEGVFECFNTADFEIVPSNKALIQDVLIEDLSADNLVEILVTGDGDYEFSLDGFNYQDSPIFENIDPGFITVSVQDKNGCGISKQKIAIIGYPKFFTPNGDNVNDTWQLIGVDEVYQANSLISIYNRYGELMALLSPQTNGWNGTFNNNELPASDYWFKVNLEDGRVFKGHFSLKR</sequence>
<accession>A0ABY2WQJ9</accession>
<dbReference type="InterPro" id="IPR007110">
    <property type="entry name" value="Ig-like_dom"/>
</dbReference>